<name>A0ABU1U741_9MICC</name>
<dbReference type="RefSeq" id="WP_310049838.1">
    <property type="nucleotide sequence ID" value="NZ_JAVDVQ010000001.1"/>
</dbReference>
<proteinExistence type="predicted"/>
<gene>
    <name evidence="2" type="ORF">J2X01_000265</name>
</gene>
<dbReference type="EMBL" id="JAVDVQ010000001">
    <property type="protein sequence ID" value="MDR7080996.1"/>
    <property type="molecule type" value="Genomic_DNA"/>
</dbReference>
<comment type="caution">
    <text evidence="2">The sequence shown here is derived from an EMBL/GenBank/DDBJ whole genome shotgun (WGS) entry which is preliminary data.</text>
</comment>
<feature type="domain" description="AB hydrolase-1" evidence="1">
    <location>
        <begin position="12"/>
        <end position="234"/>
    </location>
</feature>
<dbReference type="Proteomes" id="UP001252243">
    <property type="component" value="Unassembled WGS sequence"/>
</dbReference>
<dbReference type="SUPFAM" id="SSF53474">
    <property type="entry name" value="alpha/beta-Hydrolases"/>
    <property type="match status" value="1"/>
</dbReference>
<protein>
    <submittedName>
        <fullName evidence="2">Pimeloyl-ACP methyl ester carboxylesterase</fullName>
    </submittedName>
</protein>
<evidence type="ECO:0000313" key="3">
    <source>
        <dbReference type="Proteomes" id="UP001252243"/>
    </source>
</evidence>
<dbReference type="InterPro" id="IPR052370">
    <property type="entry name" value="Meta-cleavage_hydrolase"/>
</dbReference>
<dbReference type="InterPro" id="IPR000073">
    <property type="entry name" value="AB_hydrolase_1"/>
</dbReference>
<reference evidence="2 3" key="1">
    <citation type="submission" date="2023-07" db="EMBL/GenBank/DDBJ databases">
        <title>Sorghum-associated microbial communities from plants grown in Nebraska, USA.</title>
        <authorList>
            <person name="Schachtman D."/>
        </authorList>
    </citation>
    <scope>NUCLEOTIDE SEQUENCE [LARGE SCALE GENOMIC DNA]</scope>
    <source>
        <strain evidence="2 3">BE167</strain>
    </source>
</reference>
<sequence length="248" mass="26518">MTAKSEGKRPTLVFIHGGGVGPWMWAEQNASFARDFTVLTPCLPGHHPQGDGTFSTHAGAADAVAHEVGLLERARPVTVIGFSLGGQIAIQLAASYPEHVERLVVVSSLLSPWRGAAALSLLAAASAPLCRNRRFASAQAAQLGIPLTRFEDYYVLSRSISAGTLKRLIHANFSFVVPPEALGSSRPAILMAGDKEDTRLLRGLEDHQAKFRNCTLQVHQGVGHGMPFTHPGLFNSSLHQWLDSTGAA</sequence>
<dbReference type="Pfam" id="PF12697">
    <property type="entry name" value="Abhydrolase_6"/>
    <property type="match status" value="1"/>
</dbReference>
<evidence type="ECO:0000313" key="2">
    <source>
        <dbReference type="EMBL" id="MDR7080996.1"/>
    </source>
</evidence>
<dbReference type="InterPro" id="IPR029058">
    <property type="entry name" value="AB_hydrolase_fold"/>
</dbReference>
<accession>A0ABU1U741</accession>
<dbReference type="Gene3D" id="3.40.50.1820">
    <property type="entry name" value="alpha/beta hydrolase"/>
    <property type="match status" value="1"/>
</dbReference>
<dbReference type="PANTHER" id="PTHR43139:SF52">
    <property type="entry name" value="SI:DKEY-122A22.2"/>
    <property type="match status" value="1"/>
</dbReference>
<organism evidence="2 3">
    <name type="scientific">Arthrobacter ginsengisoli</name>
    <dbReference type="NCBI Taxonomy" id="1356565"/>
    <lineage>
        <taxon>Bacteria</taxon>
        <taxon>Bacillati</taxon>
        <taxon>Actinomycetota</taxon>
        <taxon>Actinomycetes</taxon>
        <taxon>Micrococcales</taxon>
        <taxon>Micrococcaceae</taxon>
        <taxon>Arthrobacter</taxon>
    </lineage>
</organism>
<evidence type="ECO:0000259" key="1">
    <source>
        <dbReference type="Pfam" id="PF12697"/>
    </source>
</evidence>
<dbReference type="PANTHER" id="PTHR43139">
    <property type="entry name" value="SI:DKEY-122A22.2"/>
    <property type="match status" value="1"/>
</dbReference>
<keyword evidence="3" id="KW-1185">Reference proteome</keyword>